<feature type="compositionally biased region" description="Gly residues" evidence="1">
    <location>
        <begin position="1"/>
        <end position="20"/>
    </location>
</feature>
<evidence type="ECO:0000313" key="2">
    <source>
        <dbReference type="EMBL" id="RUS25963.1"/>
    </source>
</evidence>
<keyword evidence="3" id="KW-1185">Reference proteome</keyword>
<evidence type="ECO:0000256" key="1">
    <source>
        <dbReference type="SAM" id="MobiDB-lite"/>
    </source>
</evidence>
<dbReference type="AlphaFoldDB" id="A0A433Q862"/>
<proteinExistence type="predicted"/>
<name>A0A433Q862_9FUNG</name>
<sequence length="67" mass="7100">MKGGGPRGDGVEINGGGGEASLGHEIGINGRCRHRHLWLRSHSSKTGSAVSLATVPVPQPPTIYLWW</sequence>
<organism evidence="2 3">
    <name type="scientific">Jimgerdemannia flammicorona</name>
    <dbReference type="NCBI Taxonomy" id="994334"/>
    <lineage>
        <taxon>Eukaryota</taxon>
        <taxon>Fungi</taxon>
        <taxon>Fungi incertae sedis</taxon>
        <taxon>Mucoromycota</taxon>
        <taxon>Mucoromycotina</taxon>
        <taxon>Endogonomycetes</taxon>
        <taxon>Endogonales</taxon>
        <taxon>Endogonaceae</taxon>
        <taxon>Jimgerdemannia</taxon>
    </lineage>
</organism>
<reference evidence="2 3" key="1">
    <citation type="journal article" date="2018" name="New Phytol.">
        <title>Phylogenomics of Endogonaceae and evolution of mycorrhizas within Mucoromycota.</title>
        <authorList>
            <person name="Chang Y."/>
            <person name="Desiro A."/>
            <person name="Na H."/>
            <person name="Sandor L."/>
            <person name="Lipzen A."/>
            <person name="Clum A."/>
            <person name="Barry K."/>
            <person name="Grigoriev I.V."/>
            <person name="Martin F.M."/>
            <person name="Stajich J.E."/>
            <person name="Smith M.E."/>
            <person name="Bonito G."/>
            <person name="Spatafora J.W."/>
        </authorList>
    </citation>
    <scope>NUCLEOTIDE SEQUENCE [LARGE SCALE GENOMIC DNA]</scope>
    <source>
        <strain evidence="2 3">AD002</strain>
    </source>
</reference>
<comment type="caution">
    <text evidence="2">The sequence shown here is derived from an EMBL/GenBank/DDBJ whole genome shotgun (WGS) entry which is preliminary data.</text>
</comment>
<gene>
    <name evidence="2" type="ORF">BC938DRAFT_471411</name>
</gene>
<dbReference type="Proteomes" id="UP000274822">
    <property type="component" value="Unassembled WGS sequence"/>
</dbReference>
<protein>
    <submittedName>
        <fullName evidence="2">Uncharacterized protein</fullName>
    </submittedName>
</protein>
<dbReference type="EMBL" id="RBNJ01011569">
    <property type="protein sequence ID" value="RUS25963.1"/>
    <property type="molecule type" value="Genomic_DNA"/>
</dbReference>
<feature type="region of interest" description="Disordered" evidence="1">
    <location>
        <begin position="1"/>
        <end position="25"/>
    </location>
</feature>
<evidence type="ECO:0000313" key="3">
    <source>
        <dbReference type="Proteomes" id="UP000274822"/>
    </source>
</evidence>
<accession>A0A433Q862</accession>